<dbReference type="KEGG" id="rhf:EUB48_18845"/>
<dbReference type="RefSeq" id="WP_142820629.1">
    <property type="nucleotide sequence ID" value="NZ_CP035503.1"/>
</dbReference>
<evidence type="ECO:0000313" key="1">
    <source>
        <dbReference type="EMBL" id="QDL39131.1"/>
    </source>
</evidence>
<sequence>MSIAEAFFSESQSRVYPWLFGQPERSYHLSELRRLTGLGSASLQRELNRLTDAGLVHSERVGNLRRFSANPQSPVFGELVALTRKTLGAVPLLRDALTPLTPHLQAAWLYGSMARQTDTAQSDIDVMLVGTDLLLGDVLERLVPVEALLGRKINPSCYTPQEFERRRAEPDSFVNRVLSQPTVALIGDAHEPARAG</sequence>
<dbReference type="OrthoDB" id="8223306at2"/>
<protein>
    <submittedName>
        <fullName evidence="1">Transcriptional regulator</fullName>
    </submittedName>
</protein>
<dbReference type="Proteomes" id="UP000316798">
    <property type="component" value="Chromosome"/>
</dbReference>
<dbReference type="InterPro" id="IPR011991">
    <property type="entry name" value="ArsR-like_HTH"/>
</dbReference>
<dbReference type="InterPro" id="IPR043519">
    <property type="entry name" value="NT_sf"/>
</dbReference>
<dbReference type="Gene3D" id="1.10.10.10">
    <property type="entry name" value="Winged helix-like DNA-binding domain superfamily/Winged helix DNA-binding domain"/>
    <property type="match status" value="1"/>
</dbReference>
<dbReference type="InterPro" id="IPR036390">
    <property type="entry name" value="WH_DNA-bd_sf"/>
</dbReference>
<dbReference type="EMBL" id="CP035503">
    <property type="protein sequence ID" value="QDL39131.1"/>
    <property type="molecule type" value="Genomic_DNA"/>
</dbReference>
<gene>
    <name evidence="1" type="ORF">EUB48_18845</name>
</gene>
<dbReference type="GO" id="GO:0006355">
    <property type="term" value="P:regulation of DNA-templated transcription"/>
    <property type="evidence" value="ECO:0007669"/>
    <property type="project" value="UniProtKB-ARBA"/>
</dbReference>
<dbReference type="CDD" id="cd00090">
    <property type="entry name" value="HTH_ARSR"/>
    <property type="match status" value="1"/>
</dbReference>
<evidence type="ECO:0000313" key="2">
    <source>
        <dbReference type="Proteomes" id="UP000316798"/>
    </source>
</evidence>
<organism evidence="1 2">
    <name type="scientific">Rhodoferax sediminis</name>
    <dbReference type="NCBI Taxonomy" id="2509614"/>
    <lineage>
        <taxon>Bacteria</taxon>
        <taxon>Pseudomonadati</taxon>
        <taxon>Pseudomonadota</taxon>
        <taxon>Betaproteobacteria</taxon>
        <taxon>Burkholderiales</taxon>
        <taxon>Comamonadaceae</taxon>
        <taxon>Rhodoferax</taxon>
    </lineage>
</organism>
<dbReference type="SUPFAM" id="SSF81301">
    <property type="entry name" value="Nucleotidyltransferase"/>
    <property type="match status" value="1"/>
</dbReference>
<dbReference type="SUPFAM" id="SSF46785">
    <property type="entry name" value="Winged helix' DNA-binding domain"/>
    <property type="match status" value="1"/>
</dbReference>
<reference evidence="1 2" key="1">
    <citation type="submission" date="2019-01" db="EMBL/GenBank/DDBJ databases">
        <title>Genomic insights into a novel species Rhodoferax sp.</title>
        <authorList>
            <person name="Jin L."/>
        </authorList>
    </citation>
    <scope>NUCLEOTIDE SEQUENCE [LARGE SCALE GENOMIC DNA]</scope>
    <source>
        <strain evidence="1 2">CHu59-6-5</strain>
    </source>
</reference>
<dbReference type="Gene3D" id="3.30.460.10">
    <property type="entry name" value="Beta Polymerase, domain 2"/>
    <property type="match status" value="1"/>
</dbReference>
<dbReference type="CDD" id="cd05403">
    <property type="entry name" value="NT_KNTase_like"/>
    <property type="match status" value="1"/>
</dbReference>
<dbReference type="AlphaFoldDB" id="A0A515DFD8"/>
<keyword evidence="2" id="KW-1185">Reference proteome</keyword>
<proteinExistence type="predicted"/>
<dbReference type="InterPro" id="IPR036388">
    <property type="entry name" value="WH-like_DNA-bd_sf"/>
</dbReference>
<accession>A0A515DFD8</accession>
<name>A0A515DFD8_9BURK</name>